<reference evidence="3 4" key="1">
    <citation type="journal article" date="2021" name="Comput. Struct. Biotechnol. J.">
        <title>De novo genome assembly of the potent medicinal plant Rehmannia glutinosa using nanopore technology.</title>
        <authorList>
            <person name="Ma L."/>
            <person name="Dong C."/>
            <person name="Song C."/>
            <person name="Wang X."/>
            <person name="Zheng X."/>
            <person name="Niu Y."/>
            <person name="Chen S."/>
            <person name="Feng W."/>
        </authorList>
    </citation>
    <scope>NUCLEOTIDE SEQUENCE [LARGE SCALE GENOMIC DNA]</scope>
    <source>
        <strain evidence="3">DH-2019</strain>
    </source>
</reference>
<protein>
    <recommendedName>
        <fullName evidence="2">Rad60/SUMO-like domain-containing protein</fullName>
    </recommendedName>
</protein>
<dbReference type="Gene3D" id="3.10.20.90">
    <property type="entry name" value="Phosphatidylinositol 3-kinase Catalytic Subunit, Chain A, domain 1"/>
    <property type="match status" value="1"/>
</dbReference>
<dbReference type="InterPro" id="IPR029071">
    <property type="entry name" value="Ubiquitin-like_domsf"/>
</dbReference>
<dbReference type="EMBL" id="JABTTQ020000708">
    <property type="protein sequence ID" value="KAK6138566.1"/>
    <property type="molecule type" value="Genomic_DNA"/>
</dbReference>
<proteinExistence type="predicted"/>
<organism evidence="3 4">
    <name type="scientific">Rehmannia glutinosa</name>
    <name type="common">Chinese foxglove</name>
    <dbReference type="NCBI Taxonomy" id="99300"/>
    <lineage>
        <taxon>Eukaryota</taxon>
        <taxon>Viridiplantae</taxon>
        <taxon>Streptophyta</taxon>
        <taxon>Embryophyta</taxon>
        <taxon>Tracheophyta</taxon>
        <taxon>Spermatophyta</taxon>
        <taxon>Magnoliopsida</taxon>
        <taxon>eudicotyledons</taxon>
        <taxon>Gunneridae</taxon>
        <taxon>Pentapetalae</taxon>
        <taxon>asterids</taxon>
        <taxon>lamiids</taxon>
        <taxon>Lamiales</taxon>
        <taxon>Orobanchaceae</taxon>
        <taxon>Rehmannieae</taxon>
        <taxon>Rehmannia</taxon>
    </lineage>
</organism>
<sequence>MAENGSKRMKLDDEQAGIVNNGVNLIIKSNEDGEEMVFVSVKRNVKIKKLLRGYCRHASLDYRSTRFVIDHRYFSHDKTPNQLGLEDDDQIDALTDGNGA</sequence>
<gene>
    <name evidence="3" type="ORF">DH2020_027691</name>
</gene>
<keyword evidence="4" id="KW-1185">Reference proteome</keyword>
<dbReference type="Pfam" id="PF11976">
    <property type="entry name" value="Rad60-SLD"/>
    <property type="match status" value="1"/>
</dbReference>
<evidence type="ECO:0000259" key="2">
    <source>
        <dbReference type="Pfam" id="PF11976"/>
    </source>
</evidence>
<evidence type="ECO:0000256" key="1">
    <source>
        <dbReference type="SAM" id="MobiDB-lite"/>
    </source>
</evidence>
<name>A0ABR0VWG0_REHGL</name>
<feature type="domain" description="Rad60/SUMO-like" evidence="2">
    <location>
        <begin position="24"/>
        <end position="94"/>
    </location>
</feature>
<accession>A0ABR0VWG0</accession>
<evidence type="ECO:0000313" key="3">
    <source>
        <dbReference type="EMBL" id="KAK6138566.1"/>
    </source>
</evidence>
<dbReference type="Proteomes" id="UP001318860">
    <property type="component" value="Unassembled WGS sequence"/>
</dbReference>
<evidence type="ECO:0000313" key="4">
    <source>
        <dbReference type="Proteomes" id="UP001318860"/>
    </source>
</evidence>
<dbReference type="InterPro" id="IPR022617">
    <property type="entry name" value="Rad60/SUMO-like_dom"/>
</dbReference>
<feature type="region of interest" description="Disordered" evidence="1">
    <location>
        <begin position="79"/>
        <end position="100"/>
    </location>
</feature>
<dbReference type="PANTHER" id="PTHR10562">
    <property type="entry name" value="SMALL UBIQUITIN-RELATED MODIFIER"/>
    <property type="match status" value="1"/>
</dbReference>
<dbReference type="SUPFAM" id="SSF54236">
    <property type="entry name" value="Ubiquitin-like"/>
    <property type="match status" value="1"/>
</dbReference>
<comment type="caution">
    <text evidence="3">The sequence shown here is derived from an EMBL/GenBank/DDBJ whole genome shotgun (WGS) entry which is preliminary data.</text>
</comment>